<dbReference type="SUPFAM" id="SSF57903">
    <property type="entry name" value="FYVE/PHD zinc finger"/>
    <property type="match status" value="1"/>
</dbReference>
<dbReference type="Pfam" id="PF02318">
    <property type="entry name" value="FYVE_2"/>
    <property type="match status" value="1"/>
</dbReference>
<dbReference type="STRING" id="418985.A0A1V9XUU5"/>
<proteinExistence type="predicted"/>
<dbReference type="AlphaFoldDB" id="A0A1V9XUU5"/>
<dbReference type="Proteomes" id="UP000192247">
    <property type="component" value="Unassembled WGS sequence"/>
</dbReference>
<keyword evidence="3" id="KW-1185">Reference proteome</keyword>
<evidence type="ECO:0000259" key="1">
    <source>
        <dbReference type="Pfam" id="PF02318"/>
    </source>
</evidence>
<protein>
    <submittedName>
        <fullName evidence="2">Synaptotagmin protein 4-like</fullName>
    </submittedName>
</protein>
<dbReference type="EMBL" id="MNPL01003908">
    <property type="protein sequence ID" value="OQR77128.1"/>
    <property type="molecule type" value="Genomic_DNA"/>
</dbReference>
<dbReference type="InterPro" id="IPR041282">
    <property type="entry name" value="FYVE_2"/>
</dbReference>
<dbReference type="InterPro" id="IPR013083">
    <property type="entry name" value="Znf_RING/FYVE/PHD"/>
</dbReference>
<dbReference type="Gene3D" id="3.30.40.10">
    <property type="entry name" value="Zinc/RING finger domain, C3HC4 (zinc finger)"/>
    <property type="match status" value="1"/>
</dbReference>
<dbReference type="InParanoid" id="A0A1V9XUU5"/>
<comment type="caution">
    <text evidence="2">The sequence shown here is derived from an EMBL/GenBank/DDBJ whole genome shotgun (WGS) entry which is preliminary data.</text>
</comment>
<reference evidence="2 3" key="1">
    <citation type="journal article" date="2017" name="Gigascience">
        <title>Draft genome of the honey bee ectoparasitic mite, Tropilaelaps mercedesae, is shaped by the parasitic life history.</title>
        <authorList>
            <person name="Dong X."/>
            <person name="Armstrong S.D."/>
            <person name="Xia D."/>
            <person name="Makepeace B.L."/>
            <person name="Darby A.C."/>
            <person name="Kadowaki T."/>
        </authorList>
    </citation>
    <scope>NUCLEOTIDE SEQUENCE [LARGE SCALE GENOMIC DNA]</scope>
    <source>
        <strain evidence="2">Wuxi-XJTLU</strain>
    </source>
</reference>
<sequence>MKGSRIELESQRHSVALNKSQHLKAELQRLRKRGALRPGLDPERSCARCLSPLGRVLNRGAQCPVCRKKVCKDCRLYDSGVLTSPSSTTSNTGSGANNNATHWICVLCQKQL</sequence>
<evidence type="ECO:0000313" key="2">
    <source>
        <dbReference type="EMBL" id="OQR77128.1"/>
    </source>
</evidence>
<dbReference type="InterPro" id="IPR011011">
    <property type="entry name" value="Znf_FYVE_PHD"/>
</dbReference>
<gene>
    <name evidence="2" type="ORF">BIW11_02954</name>
</gene>
<dbReference type="OrthoDB" id="195679at2759"/>
<organism evidence="2 3">
    <name type="scientific">Tropilaelaps mercedesae</name>
    <dbReference type="NCBI Taxonomy" id="418985"/>
    <lineage>
        <taxon>Eukaryota</taxon>
        <taxon>Metazoa</taxon>
        <taxon>Ecdysozoa</taxon>
        <taxon>Arthropoda</taxon>
        <taxon>Chelicerata</taxon>
        <taxon>Arachnida</taxon>
        <taxon>Acari</taxon>
        <taxon>Parasitiformes</taxon>
        <taxon>Mesostigmata</taxon>
        <taxon>Gamasina</taxon>
        <taxon>Dermanyssoidea</taxon>
        <taxon>Laelapidae</taxon>
        <taxon>Tropilaelaps</taxon>
    </lineage>
</organism>
<evidence type="ECO:0000313" key="3">
    <source>
        <dbReference type="Proteomes" id="UP000192247"/>
    </source>
</evidence>
<accession>A0A1V9XUU5</accession>
<name>A0A1V9XUU5_9ACAR</name>
<feature type="domain" description="FYVE-type zinc finger" evidence="1">
    <location>
        <begin position="42"/>
        <end position="111"/>
    </location>
</feature>